<evidence type="ECO:0000313" key="4">
    <source>
        <dbReference type="Proteomes" id="UP000245081"/>
    </source>
</evidence>
<dbReference type="PANTHER" id="PTHR38340:SF1">
    <property type="entry name" value="S-LAYER PROTEIN"/>
    <property type="match status" value="1"/>
</dbReference>
<dbReference type="GO" id="GO:0005576">
    <property type="term" value="C:extracellular region"/>
    <property type="evidence" value="ECO:0007669"/>
    <property type="project" value="UniProtKB-SubCell"/>
</dbReference>
<dbReference type="Pfam" id="PF07676">
    <property type="entry name" value="PD40"/>
    <property type="match status" value="2"/>
</dbReference>
<gene>
    <name evidence="3" type="ORF">NMK_1545</name>
</gene>
<feature type="non-terminal residue" evidence="3">
    <location>
        <position position="1227"/>
    </location>
</feature>
<dbReference type="Proteomes" id="UP000245081">
    <property type="component" value="Unassembled WGS sequence"/>
</dbReference>
<dbReference type="SUPFAM" id="SSF51120">
    <property type="entry name" value="beta-Roll"/>
    <property type="match status" value="3"/>
</dbReference>
<comment type="caution">
    <text evidence="3">The sequence shown here is derived from an EMBL/GenBank/DDBJ whole genome shotgun (WGS) entry which is preliminary data.</text>
</comment>
<dbReference type="AlphaFoldDB" id="A0A2R5F843"/>
<proteinExistence type="predicted"/>
<protein>
    <recommendedName>
        <fullName evidence="5">Calcium-binding protein</fullName>
    </recommendedName>
</protein>
<keyword evidence="4" id="KW-1185">Reference proteome</keyword>
<reference evidence="3 4" key="1">
    <citation type="journal article" date="2018" name="Environ. Microbiol.">
        <title>Isolation and genomic characterization of Novimethylophilus kurashikiensis gen. nov. sp. nov., a new lanthanide-dependent methylotrophic species of Methylophilaceae.</title>
        <authorList>
            <person name="Lv H."/>
            <person name="Sahin N."/>
            <person name="Tani A."/>
        </authorList>
    </citation>
    <scope>NUCLEOTIDE SEQUENCE [LARGE SCALE GENOMIC DNA]</scope>
    <source>
        <strain evidence="3 4">La2-4</strain>
    </source>
</reference>
<dbReference type="InterPro" id="IPR001343">
    <property type="entry name" value="Hemolysn_Ca-bd"/>
</dbReference>
<dbReference type="PROSITE" id="PS00330">
    <property type="entry name" value="HEMOLYSIN_CALCIUM"/>
    <property type="match status" value="3"/>
</dbReference>
<comment type="subcellular location">
    <subcellularLocation>
        <location evidence="1">Secreted</location>
    </subcellularLocation>
</comment>
<evidence type="ECO:0000256" key="2">
    <source>
        <dbReference type="ARBA" id="ARBA00022525"/>
    </source>
</evidence>
<keyword evidence="2" id="KW-0964">Secreted</keyword>
<dbReference type="InterPro" id="IPR050557">
    <property type="entry name" value="RTX_toxin/Mannuronan_C5-epim"/>
</dbReference>
<organism evidence="3 4">
    <name type="scientific">Novimethylophilus kurashikiensis</name>
    <dbReference type="NCBI Taxonomy" id="1825523"/>
    <lineage>
        <taxon>Bacteria</taxon>
        <taxon>Pseudomonadati</taxon>
        <taxon>Pseudomonadota</taxon>
        <taxon>Betaproteobacteria</taxon>
        <taxon>Nitrosomonadales</taxon>
        <taxon>Methylophilaceae</taxon>
        <taxon>Novimethylophilus</taxon>
    </lineage>
</organism>
<dbReference type="InterPro" id="IPR011049">
    <property type="entry name" value="Serralysin-like_metalloprot_C"/>
</dbReference>
<dbReference type="SUPFAM" id="SSF82171">
    <property type="entry name" value="DPP6 N-terminal domain-like"/>
    <property type="match status" value="2"/>
</dbReference>
<name>A0A2R5F843_9PROT</name>
<dbReference type="InterPro" id="IPR011042">
    <property type="entry name" value="6-blade_b-propeller_TolB-like"/>
</dbReference>
<accession>A0A2R5F843</accession>
<evidence type="ECO:0000256" key="1">
    <source>
        <dbReference type="ARBA" id="ARBA00004613"/>
    </source>
</evidence>
<sequence length="1227" mass="125324">MSSYISDWNGSFTDLTISNTVSTFKDDFNSAANWLNSQSLDKSSLAFTSPTSVSGRLLGDPGSTVVMGGISVNVSARTFTFTSFQVAGSDGWGVSLNGNVAVNADTAASSGSVTHYGAVTSAGHTVDLYGSAAVSGDFDIPNFSINKIAYHTENGDFLLKGSLIYHDATDSITGNLTSFQFTQNGHTYQLSNFSITYQQFESYGNFNSLIAGVMAGNDSMSGASGNDVLAGFAGNDNLKGLTGNDNLFGGDGNDVLDGGAGTDVMYGGAGADVYVVDNVGDVVDESPHSPFTQPSGIVMVSSNADAGGEHGSYLYGTARDNALSVDGQFAVFTSSADYLDIGGTNAADDIFLKDIHTGSLIEVSTSATGELGNSASLSAVISGDERYVLFTSFANNLVIGDTNAAYDVFRKDLQTGAIERVSTDATGAQASGSSMEASFSSDDRYVIFTSNATNLVAGDHNSSSDIFTKDLLDGSIQRVSTDSSGNEANGNSSDASFSANGQYVVFTSDANNLVNDDTNAGAEVFVKNLDTGVVQRVALDSNGVEAIGYKLTYVITSPTSTTYSYTTLDPQSTNASISADGRYVAFQSTATNLVEGTDTYTTKIFVKDLQTGAIQLASSDVAGVSANDSSENASISADGKYVVFDSRADNLVANDTNGESDVFIKNLQTGEIQRLSLSTTGEQGLFDSNNASFSADGHYVIFHTLDSELVGVSGNSGTGDVVRVENPFNPPPEPTTPDDGAIDTVLASITYSLGANVEDLTLTGSASISGTGNELDNVLTGNAAANTLTGNEGNDTLNGGVGADTLIGGLGDDIYVVDNVLDVVTENANEGTDTVNASVGYSLAANIENLTLSGLNTINGTGNELDNVLTGNDAANILDGGLGADTLIGGKGGDTYVVDNANDVVTESLIAAQGGGIDLVKASITYVLGDNLDNLTLTGTDDIDGTGNSLNNTIIGNDGANALYGAGGIDILKGGKGDDTYTVDLIKVGTGTTAIAALQDSVTENLNEGTDTVILTGSVTDLTNATTLTLGANLDNLDASGTGTTKLNLTGNLLANELTGNDANNVLDGGLGADTLIGGLGNDTYVVDNVGDTITENTDEGTELVKVNIATANGTYTLEANVDNATLINAVAYNLTGNTLDNVLTGNGLANTLTGDEGADTLNGGAGADSMIGGLGDDVYVVDNTLDTVTENADEGTDTVRSSVSFNLATQGANVENLTLIGAALNG</sequence>
<dbReference type="InterPro" id="IPR018511">
    <property type="entry name" value="Hemolysin-typ_Ca-bd_CS"/>
</dbReference>
<evidence type="ECO:0008006" key="5">
    <source>
        <dbReference type="Google" id="ProtNLM"/>
    </source>
</evidence>
<dbReference type="Pfam" id="PF00353">
    <property type="entry name" value="HemolysinCabind"/>
    <property type="match status" value="6"/>
</dbReference>
<dbReference type="Gene3D" id="2.150.10.10">
    <property type="entry name" value="Serralysin-like metalloprotease, C-terminal"/>
    <property type="match status" value="4"/>
</dbReference>
<dbReference type="GO" id="GO:0005509">
    <property type="term" value="F:calcium ion binding"/>
    <property type="evidence" value="ECO:0007669"/>
    <property type="project" value="InterPro"/>
</dbReference>
<evidence type="ECO:0000313" key="3">
    <source>
        <dbReference type="EMBL" id="GBG13989.1"/>
    </source>
</evidence>
<dbReference type="Gene3D" id="2.120.10.30">
    <property type="entry name" value="TolB, C-terminal domain"/>
    <property type="match status" value="2"/>
</dbReference>
<dbReference type="PRINTS" id="PR00313">
    <property type="entry name" value="CABNDNGRPT"/>
</dbReference>
<dbReference type="EMBL" id="BDOQ01000006">
    <property type="protein sequence ID" value="GBG13989.1"/>
    <property type="molecule type" value="Genomic_DNA"/>
</dbReference>
<dbReference type="InterPro" id="IPR011659">
    <property type="entry name" value="WD40"/>
</dbReference>
<dbReference type="PANTHER" id="PTHR38340">
    <property type="entry name" value="S-LAYER PROTEIN"/>
    <property type="match status" value="1"/>
</dbReference>